<dbReference type="OrthoDB" id="272985at2759"/>
<dbReference type="PANTHER" id="PTHR10492">
    <property type="match status" value="1"/>
</dbReference>
<feature type="domain" description="DNA helicase Pif1-like DEAD-box helicase" evidence="2">
    <location>
        <begin position="241"/>
        <end position="411"/>
    </location>
</feature>
<dbReference type="Pfam" id="PF21530">
    <property type="entry name" value="Pif1_2B_dom"/>
    <property type="match status" value="1"/>
</dbReference>
<dbReference type="GO" id="GO:0016887">
    <property type="term" value="F:ATP hydrolysis activity"/>
    <property type="evidence" value="ECO:0007669"/>
    <property type="project" value="RHEA"/>
</dbReference>
<dbReference type="CDD" id="cd18809">
    <property type="entry name" value="SF1_C_RecD"/>
    <property type="match status" value="1"/>
</dbReference>
<sequence length="660" mass="74805">MLRHAVRAIKYICKYINKSSDQAIFNFRNTDLANPVDEVQTYQSGRYVSSNEAVWRLLGFPLHKRHPTVTHLSVHLENGERVYFNEHNFHERITTPPKTTLTAFFDLCIRDEFAKTLLYVEVPRYYTWDASRKTWKRRIQGTSVQDWPGVKSGDALGRVYTVHVSNMECFCLRMLLHHVRGPTSFNDLKKYNTQDYPTFREACEARGLLENDNHWDVTLEEAAQCRSAGKMRELFAVLVATCAQIRKDKGIAVAVASSGIAATLLNGGRTAHSVLKLPLNLAHEEMPVCNISKNNERGRMLQQCKLLVWDECTMSHKRAIEALDRTLKDIKSNPNIMGGMVVLLAGDFRQTLPVITKGTPADEINACLKASTLWVHVKTFSLSTNMRVQLHNDVQSGQYAAALLKIGEDRMAKDGNDMITLDREFCNVVHNPDDLNNFVYSELLTNIRNREWLCERAILAPTNEMVGQINEQIMSRVEGDIVEFLSVDTVMDTEQVTSYPVEFLNSLELSGVPSHKLRLKVGVPVLLMRNLDAPRLFNGTRLQVTHLGRNIVKAIIMTGMAKGENVLIPRIPIIPTDLPFQFKRLQFPLKIAFAMTINKAQGQTLKVAGINLEKSCFSHGQLYVACSRVSSPQNLHVLAREGKTKNIVYKMYYSNKASYF</sequence>
<dbReference type="GO" id="GO:0043139">
    <property type="term" value="F:5'-3' DNA helicase activity"/>
    <property type="evidence" value="ECO:0007669"/>
    <property type="project" value="UniProtKB-EC"/>
</dbReference>
<dbReference type="InterPro" id="IPR027417">
    <property type="entry name" value="P-loop_NTPase"/>
</dbReference>
<dbReference type="EMBL" id="BGZK01000013">
    <property type="protein sequence ID" value="GBP04223.1"/>
    <property type="molecule type" value="Genomic_DNA"/>
</dbReference>
<feature type="domain" description="DNA helicase Pif1-like 2B" evidence="3">
    <location>
        <begin position="502"/>
        <end position="547"/>
    </location>
</feature>
<accession>A0A4C1SPS0</accession>
<comment type="caution">
    <text evidence="4">The sequence shown here is derived from an EMBL/GenBank/DDBJ whole genome shotgun (WGS) entry which is preliminary data.</text>
</comment>
<evidence type="ECO:0000259" key="2">
    <source>
        <dbReference type="Pfam" id="PF05970"/>
    </source>
</evidence>
<proteinExistence type="inferred from homology"/>
<evidence type="ECO:0000313" key="5">
    <source>
        <dbReference type="Proteomes" id="UP000299102"/>
    </source>
</evidence>
<keyword evidence="5" id="KW-1185">Reference proteome</keyword>
<dbReference type="GO" id="GO:0006281">
    <property type="term" value="P:DNA repair"/>
    <property type="evidence" value="ECO:0007669"/>
    <property type="project" value="UniProtKB-KW"/>
</dbReference>
<protein>
    <recommendedName>
        <fullName evidence="1">ATP-dependent DNA helicase</fullName>
        <ecNumber evidence="1">5.6.2.3</ecNumber>
    </recommendedName>
</protein>
<evidence type="ECO:0000256" key="1">
    <source>
        <dbReference type="RuleBase" id="RU363044"/>
    </source>
</evidence>
<dbReference type="GO" id="GO:0006310">
    <property type="term" value="P:DNA recombination"/>
    <property type="evidence" value="ECO:0007669"/>
    <property type="project" value="UniProtKB-KW"/>
</dbReference>
<name>A0A4C1SPS0_EUMVA</name>
<dbReference type="Proteomes" id="UP000299102">
    <property type="component" value="Unassembled WGS sequence"/>
</dbReference>
<dbReference type="Pfam" id="PF05970">
    <property type="entry name" value="PIF1"/>
    <property type="match status" value="1"/>
</dbReference>
<evidence type="ECO:0000259" key="3">
    <source>
        <dbReference type="Pfam" id="PF21530"/>
    </source>
</evidence>
<dbReference type="AlphaFoldDB" id="A0A4C1SPS0"/>
<evidence type="ECO:0000313" key="4">
    <source>
        <dbReference type="EMBL" id="GBP04223.1"/>
    </source>
</evidence>
<dbReference type="GO" id="GO:0000723">
    <property type="term" value="P:telomere maintenance"/>
    <property type="evidence" value="ECO:0007669"/>
    <property type="project" value="InterPro"/>
</dbReference>
<keyword evidence="1" id="KW-0233">DNA recombination</keyword>
<dbReference type="EC" id="5.6.2.3" evidence="1"/>
<comment type="cofactor">
    <cofactor evidence="1">
        <name>Mg(2+)</name>
        <dbReference type="ChEBI" id="CHEBI:18420"/>
    </cofactor>
</comment>
<dbReference type="PANTHER" id="PTHR10492:SF57">
    <property type="entry name" value="ATP-DEPENDENT DNA HELICASE"/>
    <property type="match status" value="1"/>
</dbReference>
<gene>
    <name evidence="4" type="primary">pif1</name>
    <name evidence="4" type="ORF">EVAR_6468_1</name>
</gene>
<keyword evidence="1" id="KW-0227">DNA damage</keyword>
<keyword evidence="1 4" id="KW-0347">Helicase</keyword>
<dbReference type="Gene3D" id="3.40.50.300">
    <property type="entry name" value="P-loop containing nucleotide triphosphate hydrolases"/>
    <property type="match status" value="1"/>
</dbReference>
<dbReference type="SUPFAM" id="SSF52540">
    <property type="entry name" value="P-loop containing nucleoside triphosphate hydrolases"/>
    <property type="match status" value="2"/>
</dbReference>
<comment type="catalytic activity">
    <reaction evidence="1">
        <text>ATP + H2O = ADP + phosphate + H(+)</text>
        <dbReference type="Rhea" id="RHEA:13065"/>
        <dbReference type="ChEBI" id="CHEBI:15377"/>
        <dbReference type="ChEBI" id="CHEBI:15378"/>
        <dbReference type="ChEBI" id="CHEBI:30616"/>
        <dbReference type="ChEBI" id="CHEBI:43474"/>
        <dbReference type="ChEBI" id="CHEBI:456216"/>
        <dbReference type="EC" id="5.6.2.3"/>
    </reaction>
</comment>
<keyword evidence="1" id="KW-0378">Hydrolase</keyword>
<organism evidence="4 5">
    <name type="scientific">Eumeta variegata</name>
    <name type="common">Bagworm moth</name>
    <name type="synonym">Eumeta japonica</name>
    <dbReference type="NCBI Taxonomy" id="151549"/>
    <lineage>
        <taxon>Eukaryota</taxon>
        <taxon>Metazoa</taxon>
        <taxon>Ecdysozoa</taxon>
        <taxon>Arthropoda</taxon>
        <taxon>Hexapoda</taxon>
        <taxon>Insecta</taxon>
        <taxon>Pterygota</taxon>
        <taxon>Neoptera</taxon>
        <taxon>Endopterygota</taxon>
        <taxon>Lepidoptera</taxon>
        <taxon>Glossata</taxon>
        <taxon>Ditrysia</taxon>
        <taxon>Tineoidea</taxon>
        <taxon>Psychidae</taxon>
        <taxon>Oiketicinae</taxon>
        <taxon>Eumeta</taxon>
    </lineage>
</organism>
<reference evidence="4 5" key="1">
    <citation type="journal article" date="2019" name="Commun. Biol.">
        <title>The bagworm genome reveals a unique fibroin gene that provides high tensile strength.</title>
        <authorList>
            <person name="Kono N."/>
            <person name="Nakamura H."/>
            <person name="Ohtoshi R."/>
            <person name="Tomita M."/>
            <person name="Numata K."/>
            <person name="Arakawa K."/>
        </authorList>
    </citation>
    <scope>NUCLEOTIDE SEQUENCE [LARGE SCALE GENOMIC DNA]</scope>
</reference>
<dbReference type="InterPro" id="IPR010285">
    <property type="entry name" value="DNA_helicase_pif1-like_DEAD"/>
</dbReference>
<comment type="similarity">
    <text evidence="1">Belongs to the helicase family.</text>
</comment>
<keyword evidence="1" id="KW-0234">DNA repair</keyword>
<dbReference type="GO" id="GO:0005524">
    <property type="term" value="F:ATP binding"/>
    <property type="evidence" value="ECO:0007669"/>
    <property type="project" value="UniProtKB-KW"/>
</dbReference>
<dbReference type="InterPro" id="IPR049163">
    <property type="entry name" value="Pif1-like_2B_dom"/>
</dbReference>
<keyword evidence="1" id="KW-0067">ATP-binding</keyword>
<keyword evidence="1" id="KW-0547">Nucleotide-binding</keyword>
<dbReference type="STRING" id="151549.A0A4C1SPS0"/>